<accession>A0A183TV09</accession>
<dbReference type="SUPFAM" id="SSF50242">
    <property type="entry name" value="TIMP-like"/>
    <property type="match status" value="1"/>
</dbReference>
<reference evidence="8" key="1">
    <citation type="submission" date="2016-06" db="UniProtKB">
        <authorList>
            <consortium name="WormBaseParasite"/>
        </authorList>
    </citation>
    <scope>IDENTIFICATION</scope>
</reference>
<dbReference type="Gene3D" id="2.40.50.120">
    <property type="match status" value="1"/>
</dbReference>
<evidence type="ECO:0000256" key="5">
    <source>
        <dbReference type="PIRSR" id="PIRSR601820-3"/>
    </source>
</evidence>
<feature type="disulfide bond" evidence="5">
    <location>
        <begin position="67"/>
        <end position="136"/>
    </location>
</feature>
<comment type="subcellular location">
    <subcellularLocation>
        <location evidence="1">Secreted</location>
    </subcellularLocation>
</comment>
<evidence type="ECO:0000256" key="3">
    <source>
        <dbReference type="ARBA" id="ARBA00023157"/>
    </source>
</evidence>
<proteinExistence type="predicted"/>
<dbReference type="AlphaFoldDB" id="A0A183TV09"/>
<dbReference type="InterPro" id="IPR008993">
    <property type="entry name" value="TIMP-like_OB-fold"/>
</dbReference>
<dbReference type="Pfam" id="PF00965">
    <property type="entry name" value="TIMP"/>
    <property type="match status" value="1"/>
</dbReference>
<dbReference type="GO" id="GO:0046872">
    <property type="term" value="F:metal ion binding"/>
    <property type="evidence" value="ECO:0007669"/>
    <property type="project" value="UniProtKB-KW"/>
</dbReference>
<feature type="binding site" evidence="4">
    <location>
        <position position="67"/>
    </location>
    <ligand>
        <name>Zn(2+)</name>
        <dbReference type="ChEBI" id="CHEBI:29105"/>
        <note>ligand shared with metalloproteinase partner</note>
    </ligand>
</feature>
<keyword evidence="4" id="KW-0479">Metal-binding</keyword>
<keyword evidence="4" id="KW-0862">Zinc</keyword>
<dbReference type="GO" id="GO:0031012">
    <property type="term" value="C:extracellular matrix"/>
    <property type="evidence" value="ECO:0007669"/>
    <property type="project" value="TreeGrafter"/>
</dbReference>
<dbReference type="WBParaSite" id="TCNE_0000007801-mRNA-1">
    <property type="protein sequence ID" value="TCNE_0000007801-mRNA-1"/>
    <property type="gene ID" value="TCNE_0000007801"/>
</dbReference>
<dbReference type="GO" id="GO:0051045">
    <property type="term" value="P:negative regulation of membrane protein ectodomain proteolysis"/>
    <property type="evidence" value="ECO:0007669"/>
    <property type="project" value="TreeGrafter"/>
</dbReference>
<dbReference type="InterPro" id="IPR001820">
    <property type="entry name" value="TIMP"/>
</dbReference>
<dbReference type="Proteomes" id="UP000050794">
    <property type="component" value="Unassembled WGS sequence"/>
</dbReference>
<name>A0A183TV09_TOXCA</name>
<sequence>LIAMSTTENRQTIAIDQQKQQPYASLLEQFMDFSITQPFDFFANSEQPMKLLGAAILATILAVSTACSCVALTPQEAYDGAQWVSRVLIVSKREEIVSDFEQFIIYTVHYITVFKNIKRKRHLCTEMRTPKETATCGVPFLEPGKEYLLAGSFDDSDEPTINNCLQILGPGNIPEWKGVPSEIKTKLKAGAFDSTLQR</sequence>
<keyword evidence="7" id="KW-1185">Reference proteome</keyword>
<evidence type="ECO:0000256" key="2">
    <source>
        <dbReference type="ARBA" id="ARBA00022525"/>
    </source>
</evidence>
<feature type="domain" description="NTR" evidence="6">
    <location>
        <begin position="67"/>
        <end position="198"/>
    </location>
</feature>
<keyword evidence="3 5" id="KW-1015">Disulfide bond</keyword>
<dbReference type="GO" id="GO:0008191">
    <property type="term" value="F:metalloendopeptidase inhibitor activity"/>
    <property type="evidence" value="ECO:0007669"/>
    <property type="project" value="InterPro"/>
</dbReference>
<evidence type="ECO:0000256" key="4">
    <source>
        <dbReference type="PIRSR" id="PIRSR601820-1"/>
    </source>
</evidence>
<dbReference type="PANTHER" id="PTHR11844">
    <property type="entry name" value="METALLOPROTEASE INHIBITOR"/>
    <property type="match status" value="1"/>
</dbReference>
<dbReference type="GO" id="GO:0005615">
    <property type="term" value="C:extracellular space"/>
    <property type="evidence" value="ECO:0007669"/>
    <property type="project" value="TreeGrafter"/>
</dbReference>
<dbReference type="GO" id="GO:0002020">
    <property type="term" value="F:protease binding"/>
    <property type="evidence" value="ECO:0007669"/>
    <property type="project" value="TreeGrafter"/>
</dbReference>
<protein>
    <submittedName>
        <fullName evidence="8">NTR domain-containing protein</fullName>
    </submittedName>
</protein>
<organism evidence="7 8">
    <name type="scientific">Toxocara canis</name>
    <name type="common">Canine roundworm</name>
    <dbReference type="NCBI Taxonomy" id="6265"/>
    <lineage>
        <taxon>Eukaryota</taxon>
        <taxon>Metazoa</taxon>
        <taxon>Ecdysozoa</taxon>
        <taxon>Nematoda</taxon>
        <taxon>Chromadorea</taxon>
        <taxon>Rhabditida</taxon>
        <taxon>Spirurina</taxon>
        <taxon>Ascaridomorpha</taxon>
        <taxon>Ascaridoidea</taxon>
        <taxon>Toxocaridae</taxon>
        <taxon>Toxocara</taxon>
    </lineage>
</organism>
<evidence type="ECO:0000313" key="7">
    <source>
        <dbReference type="Proteomes" id="UP000050794"/>
    </source>
</evidence>
<evidence type="ECO:0000313" key="8">
    <source>
        <dbReference type="WBParaSite" id="TCNE_0000007801-mRNA-1"/>
    </source>
</evidence>
<feature type="disulfide bond" evidence="5">
    <location>
        <begin position="69"/>
        <end position="164"/>
    </location>
</feature>
<evidence type="ECO:0000256" key="1">
    <source>
        <dbReference type="ARBA" id="ARBA00004613"/>
    </source>
</evidence>
<keyword evidence="2" id="KW-0964">Secreted</keyword>
<dbReference type="InterPro" id="IPR001134">
    <property type="entry name" value="Netrin_domain"/>
</dbReference>
<evidence type="ECO:0000259" key="6">
    <source>
        <dbReference type="PROSITE" id="PS50189"/>
    </source>
</evidence>
<dbReference type="PROSITE" id="PS50189">
    <property type="entry name" value="NTR"/>
    <property type="match status" value="1"/>
</dbReference>
<dbReference type="PANTHER" id="PTHR11844:SF25">
    <property type="entry name" value="NTR DOMAIN-CONTAINING PROTEIN"/>
    <property type="match status" value="1"/>
</dbReference>